<dbReference type="SUPFAM" id="SSF53098">
    <property type="entry name" value="Ribonuclease H-like"/>
    <property type="match status" value="1"/>
</dbReference>
<evidence type="ECO:0000313" key="2">
    <source>
        <dbReference type="Proteomes" id="UP000789375"/>
    </source>
</evidence>
<accession>A0A9N8ZRL1</accession>
<dbReference type="PANTHER" id="PTHR46169:SF29">
    <property type="entry name" value="DNA REPLICATION-RELATED ELEMENT FACTOR, ISOFORM A"/>
    <property type="match status" value="1"/>
</dbReference>
<dbReference type="Proteomes" id="UP000789375">
    <property type="component" value="Unassembled WGS sequence"/>
</dbReference>
<reference evidence="1" key="1">
    <citation type="submission" date="2021-06" db="EMBL/GenBank/DDBJ databases">
        <authorList>
            <person name="Kallberg Y."/>
            <person name="Tangrot J."/>
            <person name="Rosling A."/>
        </authorList>
    </citation>
    <scope>NUCLEOTIDE SEQUENCE</scope>
    <source>
        <strain evidence="1">87-6 pot B 2015</strain>
    </source>
</reference>
<proteinExistence type="predicted"/>
<evidence type="ECO:0000313" key="1">
    <source>
        <dbReference type="EMBL" id="CAG8504760.1"/>
    </source>
</evidence>
<dbReference type="AlphaFoldDB" id="A0A9N8ZRL1"/>
<keyword evidence="2" id="KW-1185">Reference proteome</keyword>
<dbReference type="EMBL" id="CAJVPP010000696">
    <property type="protein sequence ID" value="CAG8504760.1"/>
    <property type="molecule type" value="Genomic_DNA"/>
</dbReference>
<dbReference type="PANTHER" id="PTHR46169">
    <property type="entry name" value="DNA REPLICATION-RELATED ELEMENT FACTOR, ISOFORM A"/>
    <property type="match status" value="1"/>
</dbReference>
<dbReference type="InterPro" id="IPR052717">
    <property type="entry name" value="Vacuolar_transposase_reg"/>
</dbReference>
<comment type="caution">
    <text evidence="1">The sequence shown here is derived from an EMBL/GenBank/DDBJ whole genome shotgun (WGS) entry which is preliminary data.</text>
</comment>
<protein>
    <submittedName>
        <fullName evidence="1">625_t:CDS:1</fullName>
    </submittedName>
</protein>
<name>A0A9N8ZRL1_FUNMO</name>
<organism evidence="1 2">
    <name type="scientific">Funneliformis mosseae</name>
    <name type="common">Endomycorrhizal fungus</name>
    <name type="synonym">Glomus mosseae</name>
    <dbReference type="NCBI Taxonomy" id="27381"/>
    <lineage>
        <taxon>Eukaryota</taxon>
        <taxon>Fungi</taxon>
        <taxon>Fungi incertae sedis</taxon>
        <taxon>Mucoromycota</taxon>
        <taxon>Glomeromycotina</taxon>
        <taxon>Glomeromycetes</taxon>
        <taxon>Glomerales</taxon>
        <taxon>Glomeraceae</taxon>
        <taxon>Funneliformis</taxon>
    </lineage>
</organism>
<dbReference type="GO" id="GO:0006357">
    <property type="term" value="P:regulation of transcription by RNA polymerase II"/>
    <property type="evidence" value="ECO:0007669"/>
    <property type="project" value="TreeGrafter"/>
</dbReference>
<sequence>MVITTQIKYKRILEEVKVVKKANLIQKELTENESNSDYEAETSQLIFIEESENDSNSEAKDKDPDFINMINEFDKYYKIPYIKSLKIESQKHVKLEKIHLKINFTYTAYFFDIRHLEFTAELPYLHSSTEIKEHLLDLFNEWKIKSKISAIVTDNDSNVKNIYNELGIGEKILCTTHTLQLSIGKELDKIEPLADKCKQLKELEKEVESRIYFDVVKANNTRWNSILYAFQRLIILKPAILMLKVSLMSNTSSYIHKESEKLEELYPTVNE</sequence>
<gene>
    <name evidence="1" type="ORF">FMOSSE_LOCUS4226</name>
</gene>
<dbReference type="InterPro" id="IPR012337">
    <property type="entry name" value="RNaseH-like_sf"/>
</dbReference>
<dbReference type="GO" id="GO:0005634">
    <property type="term" value="C:nucleus"/>
    <property type="evidence" value="ECO:0007669"/>
    <property type="project" value="TreeGrafter"/>
</dbReference>